<feature type="non-terminal residue" evidence="1">
    <location>
        <position position="83"/>
    </location>
</feature>
<proteinExistence type="predicted"/>
<evidence type="ECO:0000313" key="2">
    <source>
        <dbReference type="Proteomes" id="UP001328107"/>
    </source>
</evidence>
<keyword evidence="2" id="KW-1185">Reference proteome</keyword>
<reference evidence="2" key="1">
    <citation type="submission" date="2022-10" db="EMBL/GenBank/DDBJ databases">
        <title>Genome assembly of Pristionchus species.</title>
        <authorList>
            <person name="Yoshida K."/>
            <person name="Sommer R.J."/>
        </authorList>
    </citation>
    <scope>NUCLEOTIDE SEQUENCE [LARGE SCALE GENOMIC DNA]</scope>
    <source>
        <strain evidence="2">RS5460</strain>
    </source>
</reference>
<name>A0AAN5CT31_9BILA</name>
<feature type="non-terminal residue" evidence="1">
    <location>
        <position position="1"/>
    </location>
</feature>
<gene>
    <name evidence="1" type="ORF">PMAYCL1PPCAC_20478</name>
</gene>
<evidence type="ECO:0000313" key="1">
    <source>
        <dbReference type="EMBL" id="GMR50283.1"/>
    </source>
</evidence>
<sequence length="83" mass="9497">VHILSAKRREIVPAYTRLYQVDDSTIFYYKYSPPMRLYVKWEGKEIDGQLAGGKLMQRSTTDGQTELAIVTCGNSLFFLSSDK</sequence>
<dbReference type="AlphaFoldDB" id="A0AAN5CT31"/>
<organism evidence="1 2">
    <name type="scientific">Pristionchus mayeri</name>
    <dbReference type="NCBI Taxonomy" id="1317129"/>
    <lineage>
        <taxon>Eukaryota</taxon>
        <taxon>Metazoa</taxon>
        <taxon>Ecdysozoa</taxon>
        <taxon>Nematoda</taxon>
        <taxon>Chromadorea</taxon>
        <taxon>Rhabditida</taxon>
        <taxon>Rhabditina</taxon>
        <taxon>Diplogasteromorpha</taxon>
        <taxon>Diplogasteroidea</taxon>
        <taxon>Neodiplogasteridae</taxon>
        <taxon>Pristionchus</taxon>
    </lineage>
</organism>
<comment type="caution">
    <text evidence="1">The sequence shown here is derived from an EMBL/GenBank/DDBJ whole genome shotgun (WGS) entry which is preliminary data.</text>
</comment>
<dbReference type="EMBL" id="BTRK01000004">
    <property type="protein sequence ID" value="GMR50283.1"/>
    <property type="molecule type" value="Genomic_DNA"/>
</dbReference>
<dbReference type="Proteomes" id="UP001328107">
    <property type="component" value="Unassembled WGS sequence"/>
</dbReference>
<accession>A0AAN5CT31</accession>
<protein>
    <submittedName>
        <fullName evidence="1">Uncharacterized protein</fullName>
    </submittedName>
</protein>